<keyword evidence="2" id="KW-1185">Reference proteome</keyword>
<evidence type="ECO:0000313" key="1">
    <source>
        <dbReference type="EMBL" id="OQE92081.1"/>
    </source>
</evidence>
<proteinExistence type="predicted"/>
<comment type="caution">
    <text evidence="1">The sequence shown here is derived from an EMBL/GenBank/DDBJ whole genome shotgun (WGS) entry which is preliminary data.</text>
</comment>
<dbReference type="AlphaFoldDB" id="A0A1V6YXD4"/>
<evidence type="ECO:0000313" key="2">
    <source>
        <dbReference type="Proteomes" id="UP000191691"/>
    </source>
</evidence>
<gene>
    <name evidence="1" type="ORF">PENNAL_c0008G02480</name>
</gene>
<name>A0A1V6YXD4_PENNA</name>
<dbReference type="EMBL" id="MOOB01000008">
    <property type="protein sequence ID" value="OQE92081.1"/>
    <property type="molecule type" value="Genomic_DNA"/>
</dbReference>
<reference evidence="2" key="1">
    <citation type="journal article" date="2017" name="Nat. Microbiol.">
        <title>Global analysis of biosynthetic gene clusters reveals vast potential of secondary metabolite production in Penicillium species.</title>
        <authorList>
            <person name="Nielsen J.C."/>
            <person name="Grijseels S."/>
            <person name="Prigent S."/>
            <person name="Ji B."/>
            <person name="Dainat J."/>
            <person name="Nielsen K.F."/>
            <person name="Frisvad J.C."/>
            <person name="Workman M."/>
            <person name="Nielsen J."/>
        </authorList>
    </citation>
    <scope>NUCLEOTIDE SEQUENCE [LARGE SCALE GENOMIC DNA]</scope>
    <source>
        <strain evidence="2">IBT 13039</strain>
    </source>
</reference>
<dbReference type="Proteomes" id="UP000191691">
    <property type="component" value="Unassembled WGS sequence"/>
</dbReference>
<sequence>MEEATMKGQHFELIERDTMLILREARLQATLQSNRNAVHATQNELRSLLALSNQQTPNLISTIEQLEALLEDLMAQRLQLRSDHDHTCAQRSDIAGFIRGLLSSQK</sequence>
<organism evidence="1 2">
    <name type="scientific">Penicillium nalgiovense</name>
    <dbReference type="NCBI Taxonomy" id="60175"/>
    <lineage>
        <taxon>Eukaryota</taxon>
        <taxon>Fungi</taxon>
        <taxon>Dikarya</taxon>
        <taxon>Ascomycota</taxon>
        <taxon>Pezizomycotina</taxon>
        <taxon>Eurotiomycetes</taxon>
        <taxon>Eurotiomycetidae</taxon>
        <taxon>Eurotiales</taxon>
        <taxon>Aspergillaceae</taxon>
        <taxon>Penicillium</taxon>
    </lineage>
</organism>
<protein>
    <submittedName>
        <fullName evidence="1">Uncharacterized protein</fullName>
    </submittedName>
</protein>
<accession>A0A1V6YXD4</accession>
<dbReference type="OMA" id="CDHIRAQ"/>